<comment type="caution">
    <text evidence="3">The sequence shown here is derived from an EMBL/GenBank/DDBJ whole genome shotgun (WGS) entry which is preliminary data.</text>
</comment>
<proteinExistence type="inferred from homology"/>
<organism evidence="3">
    <name type="scientific">marine sediment metagenome</name>
    <dbReference type="NCBI Taxonomy" id="412755"/>
    <lineage>
        <taxon>unclassified sequences</taxon>
        <taxon>metagenomes</taxon>
        <taxon>ecological metagenomes</taxon>
    </lineage>
</organism>
<reference evidence="3" key="1">
    <citation type="journal article" date="2014" name="Front. Microbiol.">
        <title>High frequency of phylogenetically diverse reductive dehalogenase-homologous genes in deep subseafloor sedimentary metagenomes.</title>
        <authorList>
            <person name="Kawai M."/>
            <person name="Futagami T."/>
            <person name="Toyoda A."/>
            <person name="Takaki Y."/>
            <person name="Nishi S."/>
            <person name="Hori S."/>
            <person name="Arai W."/>
            <person name="Tsubouchi T."/>
            <person name="Morono Y."/>
            <person name="Uchiyama I."/>
            <person name="Ito T."/>
            <person name="Fujiyama A."/>
            <person name="Inagaki F."/>
            <person name="Takami H."/>
        </authorList>
    </citation>
    <scope>NUCLEOTIDE SEQUENCE</scope>
    <source>
        <strain evidence="3">Expedition CK06-06</strain>
    </source>
</reference>
<dbReference type="PANTHER" id="PTHR47505:SF1">
    <property type="entry name" value="DNA UTILIZATION PROTEIN YHGH"/>
    <property type="match status" value="1"/>
</dbReference>
<gene>
    <name evidence="3" type="ORF">S03H2_34132</name>
</gene>
<dbReference type="PANTHER" id="PTHR47505">
    <property type="entry name" value="DNA UTILIZATION PROTEIN YHGH"/>
    <property type="match status" value="1"/>
</dbReference>
<protein>
    <recommendedName>
        <fullName evidence="2">Phosphoribosyltransferase domain-containing protein</fullName>
    </recommendedName>
</protein>
<dbReference type="CDD" id="cd06223">
    <property type="entry name" value="PRTases_typeI"/>
    <property type="match status" value="1"/>
</dbReference>
<dbReference type="Gene3D" id="3.40.50.2020">
    <property type="match status" value="1"/>
</dbReference>
<dbReference type="InterPro" id="IPR029057">
    <property type="entry name" value="PRTase-like"/>
</dbReference>
<dbReference type="Pfam" id="PF00156">
    <property type="entry name" value="Pribosyltran"/>
    <property type="match status" value="1"/>
</dbReference>
<dbReference type="AlphaFoldDB" id="X1H8D6"/>
<name>X1H8D6_9ZZZZ</name>
<sequence>KKVALSDIKPIPLLGNFDSGFALGEYSRSVRGKRKRTTVGDLLHKFKYEQSRHAGMILADLASDFINSQILLKSADLMLTVPPSFKSRSFDPVCFLAERIEERTQIRWERDVLTRTGLTKPQKSIHDREFKKINVLNTFQLAEPLKLDGKKILLIDDIFDSGATLDQISAILREAKADKINVLVLTKTVGFKGRGFFNQ</sequence>
<dbReference type="SUPFAM" id="SSF53271">
    <property type="entry name" value="PRTase-like"/>
    <property type="match status" value="1"/>
</dbReference>
<comment type="similarity">
    <text evidence="1">Belongs to the ComF/GntX family.</text>
</comment>
<evidence type="ECO:0000259" key="2">
    <source>
        <dbReference type="Pfam" id="PF00156"/>
    </source>
</evidence>
<dbReference type="EMBL" id="BARU01020811">
    <property type="protein sequence ID" value="GAH53345.1"/>
    <property type="molecule type" value="Genomic_DNA"/>
</dbReference>
<evidence type="ECO:0000256" key="1">
    <source>
        <dbReference type="ARBA" id="ARBA00008007"/>
    </source>
</evidence>
<dbReference type="InterPro" id="IPR051910">
    <property type="entry name" value="ComF/GntX_DNA_util-trans"/>
</dbReference>
<dbReference type="InterPro" id="IPR000836">
    <property type="entry name" value="PRTase_dom"/>
</dbReference>
<accession>X1H8D6</accession>
<evidence type="ECO:0000313" key="3">
    <source>
        <dbReference type="EMBL" id="GAH53345.1"/>
    </source>
</evidence>
<feature type="non-terminal residue" evidence="3">
    <location>
        <position position="1"/>
    </location>
</feature>
<feature type="domain" description="Phosphoribosyltransferase" evidence="2">
    <location>
        <begin position="114"/>
        <end position="185"/>
    </location>
</feature>